<evidence type="ECO:0000313" key="3">
    <source>
        <dbReference type="Proteomes" id="UP000032141"/>
    </source>
</evidence>
<dbReference type="AlphaFoldDB" id="A0A0D3BCS2"/>
<evidence type="ECO:0000313" key="2">
    <source>
        <dbReference type="EnsemblPlants" id="Bo3g081240.1"/>
    </source>
</evidence>
<proteinExistence type="predicted"/>
<keyword evidence="1" id="KW-1133">Transmembrane helix</keyword>
<reference evidence="2" key="2">
    <citation type="submission" date="2015-03" db="UniProtKB">
        <authorList>
            <consortium name="EnsemblPlants"/>
        </authorList>
    </citation>
    <scope>IDENTIFICATION</scope>
</reference>
<feature type="transmembrane region" description="Helical" evidence="1">
    <location>
        <begin position="12"/>
        <end position="29"/>
    </location>
</feature>
<accession>A0A0D3BCS2</accession>
<dbReference type="STRING" id="109376.A0A0D3BCS2"/>
<dbReference type="OMA" id="YLMTLWQ"/>
<dbReference type="Proteomes" id="UP000032141">
    <property type="component" value="Chromosome C3"/>
</dbReference>
<keyword evidence="1" id="KW-0812">Transmembrane</keyword>
<organism evidence="2 3">
    <name type="scientific">Brassica oleracea var. oleracea</name>
    <dbReference type="NCBI Taxonomy" id="109376"/>
    <lineage>
        <taxon>Eukaryota</taxon>
        <taxon>Viridiplantae</taxon>
        <taxon>Streptophyta</taxon>
        <taxon>Embryophyta</taxon>
        <taxon>Tracheophyta</taxon>
        <taxon>Spermatophyta</taxon>
        <taxon>Magnoliopsida</taxon>
        <taxon>eudicotyledons</taxon>
        <taxon>Gunneridae</taxon>
        <taxon>Pentapetalae</taxon>
        <taxon>rosids</taxon>
        <taxon>malvids</taxon>
        <taxon>Brassicales</taxon>
        <taxon>Brassicaceae</taxon>
        <taxon>Brassiceae</taxon>
        <taxon>Brassica</taxon>
    </lineage>
</organism>
<dbReference type="Gramene" id="Bo3g081240.1">
    <property type="protein sequence ID" value="Bo3g081240.1"/>
    <property type="gene ID" value="Bo3g081240"/>
</dbReference>
<keyword evidence="3" id="KW-1185">Reference proteome</keyword>
<evidence type="ECO:0000256" key="1">
    <source>
        <dbReference type="SAM" id="Phobius"/>
    </source>
</evidence>
<protein>
    <submittedName>
        <fullName evidence="2">Uncharacterized protein</fullName>
    </submittedName>
</protein>
<keyword evidence="1" id="KW-0472">Membrane</keyword>
<name>A0A0D3BCS2_BRAOL</name>
<dbReference type="EnsemblPlants" id="Bo3g081240.1">
    <property type="protein sequence ID" value="Bo3g081240.1"/>
    <property type="gene ID" value="Bo3g081240"/>
</dbReference>
<dbReference type="HOGENOM" id="CLU_892408_0_0_1"/>
<reference evidence="2 3" key="1">
    <citation type="journal article" date="2014" name="Genome Biol.">
        <title>Transcriptome and methylome profiling reveals relics of genome dominance in the mesopolyploid Brassica oleracea.</title>
        <authorList>
            <person name="Parkin I.A."/>
            <person name="Koh C."/>
            <person name="Tang H."/>
            <person name="Robinson S.J."/>
            <person name="Kagale S."/>
            <person name="Clarke W.E."/>
            <person name="Town C.D."/>
            <person name="Nixon J."/>
            <person name="Krishnakumar V."/>
            <person name="Bidwell S.L."/>
            <person name="Denoeud F."/>
            <person name="Belcram H."/>
            <person name="Links M.G."/>
            <person name="Just J."/>
            <person name="Clarke C."/>
            <person name="Bender T."/>
            <person name="Huebert T."/>
            <person name="Mason A.S."/>
            <person name="Pires J.C."/>
            <person name="Barker G."/>
            <person name="Moore J."/>
            <person name="Walley P.G."/>
            <person name="Manoli S."/>
            <person name="Batley J."/>
            <person name="Edwards D."/>
            <person name="Nelson M.N."/>
            <person name="Wang X."/>
            <person name="Paterson A.H."/>
            <person name="King G."/>
            <person name="Bancroft I."/>
            <person name="Chalhoub B."/>
            <person name="Sharpe A.G."/>
        </authorList>
    </citation>
    <scope>NUCLEOTIDE SEQUENCE</scope>
    <source>
        <strain evidence="2 3">cv. TO1000</strain>
    </source>
</reference>
<sequence>MALGREKRVAFAKLFLVSLSIFALFLFIWKKSDRATDFYQSENPVKHASELEEKVYELQHRLIFELRRNVEMLLKRNVLVETLPKLADKEVAKHNKLENIDGKWFLSKLGLNLIKNQTYLMNLWQHLSLTLEKKLIPSIKEKSLTLTTYLEPKIHYLTDKSIEVLYTAKQVLTLALIKGFDVSYYYLEIYGKWYLSKLGHNLNKTQTYLMTVWQHLSPTFEKVLTPDLIQRFDASYYYLDQVLTPDLIQGFDVSNYYLEVNRIMTIAKLHLKKKVQISFESCTKNVWHGFKKLVNLGGKKIRKVTQRAFSSG</sequence>